<dbReference type="Proteomes" id="UP000808337">
    <property type="component" value="Unassembled WGS sequence"/>
</dbReference>
<evidence type="ECO:0008006" key="3">
    <source>
        <dbReference type="Google" id="ProtNLM"/>
    </source>
</evidence>
<dbReference type="EMBL" id="JADKGY010000022">
    <property type="protein sequence ID" value="MBK9983696.1"/>
    <property type="molecule type" value="Genomic_DNA"/>
</dbReference>
<organism evidence="1 2">
    <name type="scientific">Candidatus Opimibacter skivensis</name>
    <dbReference type="NCBI Taxonomy" id="2982028"/>
    <lineage>
        <taxon>Bacteria</taxon>
        <taxon>Pseudomonadati</taxon>
        <taxon>Bacteroidota</taxon>
        <taxon>Saprospiria</taxon>
        <taxon>Saprospirales</taxon>
        <taxon>Saprospiraceae</taxon>
        <taxon>Candidatus Opimibacter</taxon>
    </lineage>
</organism>
<comment type="caution">
    <text evidence="1">The sequence shown here is derived from an EMBL/GenBank/DDBJ whole genome shotgun (WGS) entry which is preliminary data.</text>
</comment>
<gene>
    <name evidence="1" type="ORF">IPP15_15175</name>
</gene>
<reference evidence="1 2" key="1">
    <citation type="submission" date="2020-10" db="EMBL/GenBank/DDBJ databases">
        <title>Connecting structure to function with the recovery of over 1000 high-quality activated sludge metagenome-assembled genomes encoding full-length rRNA genes using long-read sequencing.</title>
        <authorList>
            <person name="Singleton C.M."/>
            <person name="Petriglieri F."/>
            <person name="Kristensen J.M."/>
            <person name="Kirkegaard R.H."/>
            <person name="Michaelsen T.Y."/>
            <person name="Andersen M.H."/>
            <person name="Karst S.M."/>
            <person name="Dueholm M.S."/>
            <person name="Nielsen P.H."/>
            <person name="Albertsen M."/>
        </authorList>
    </citation>
    <scope>NUCLEOTIDE SEQUENCE [LARGE SCALE GENOMIC DNA]</scope>
    <source>
        <strain evidence="1">Ribe_18-Q3-R11-54_MAXAC.273</strain>
    </source>
</reference>
<dbReference type="AlphaFoldDB" id="A0A9D7XR50"/>
<proteinExistence type="predicted"/>
<name>A0A9D7XR50_9BACT</name>
<accession>A0A9D7XR50</accession>
<evidence type="ECO:0000313" key="2">
    <source>
        <dbReference type="Proteomes" id="UP000808337"/>
    </source>
</evidence>
<sequence length="259" mass="29707">MRVLIIISILLISSWLKGQDSKWQISFSLGISSINNLISNKDELDNKFKYNKKINTLNNKFRDNHHNSGLINFAFAPQTGILKTLTINTSLSLYNFGSVYYKEDKCHNCGAGGDTINTPNWLTSKYTFTYVELGLSKEISFLKNHNLEIGIFAAYSINLFYTNKAIIYDSVYGFQEWINPVYAPDLVNNEFYQYNYGLRTSISFFKNKTIHPKVIYTQSLNDIAKRDLNTSKHANIWSLNIGLCTGFKKRENKLNGKAQ</sequence>
<protein>
    <recommendedName>
        <fullName evidence="3">Outer membrane protein beta-barrel domain-containing protein</fullName>
    </recommendedName>
</protein>
<evidence type="ECO:0000313" key="1">
    <source>
        <dbReference type="EMBL" id="MBK9983696.1"/>
    </source>
</evidence>